<protein>
    <submittedName>
        <fullName evidence="1">Uncharacterized protein</fullName>
    </submittedName>
</protein>
<sequence length="71" mass="7768">MPANKTQASQVALRAIPSEATLVDVSQSQDTSKANSIPSDFKTAFRSTGSWSKKDPYYVSWEARVFAAVNK</sequence>
<dbReference type="Proteomes" id="UP000510686">
    <property type="component" value="Chromosome 7"/>
</dbReference>
<evidence type="ECO:0000313" key="1">
    <source>
        <dbReference type="EMBL" id="QLI74522.1"/>
    </source>
</evidence>
<name>A0A7D5YZE0_9HYPO</name>
<reference evidence="1 2" key="1">
    <citation type="submission" date="2020-07" db="EMBL/GenBank/DDBJ databases">
        <title>Telomere length de novo assembly of all 7 chromosomes of the fungus, Metarhizium brunneum, using a novel assembly pipeline.</title>
        <authorList>
            <person name="Saud z."/>
            <person name="Kortsinoglou A."/>
            <person name="Kouvelis V.N."/>
            <person name="Butt T.M."/>
        </authorList>
    </citation>
    <scope>NUCLEOTIDE SEQUENCE [LARGE SCALE GENOMIC DNA]</scope>
    <source>
        <strain evidence="1 2">4556</strain>
    </source>
</reference>
<dbReference type="AlphaFoldDB" id="A0A7D5YZE0"/>
<proteinExistence type="predicted"/>
<organism evidence="1 2">
    <name type="scientific">Metarhizium brunneum</name>
    <dbReference type="NCBI Taxonomy" id="500148"/>
    <lineage>
        <taxon>Eukaryota</taxon>
        <taxon>Fungi</taxon>
        <taxon>Dikarya</taxon>
        <taxon>Ascomycota</taxon>
        <taxon>Pezizomycotina</taxon>
        <taxon>Sordariomycetes</taxon>
        <taxon>Hypocreomycetidae</taxon>
        <taxon>Hypocreales</taxon>
        <taxon>Clavicipitaceae</taxon>
        <taxon>Metarhizium</taxon>
    </lineage>
</organism>
<dbReference type="GeneID" id="90968250"/>
<dbReference type="KEGG" id="mbrn:90968250"/>
<evidence type="ECO:0000313" key="2">
    <source>
        <dbReference type="Proteomes" id="UP000510686"/>
    </source>
</evidence>
<dbReference type="RefSeq" id="XP_065987926.1">
    <property type="nucleotide sequence ID" value="XM_066131803.1"/>
</dbReference>
<gene>
    <name evidence="1" type="ORF">G6M90_00g110090</name>
</gene>
<dbReference type="EMBL" id="CP058938">
    <property type="protein sequence ID" value="QLI74522.1"/>
    <property type="molecule type" value="Genomic_DNA"/>
</dbReference>
<accession>A0A7D5YZE0</accession>
<keyword evidence="2" id="KW-1185">Reference proteome</keyword>